<feature type="transmembrane region" description="Helical" evidence="6">
    <location>
        <begin position="154"/>
        <end position="178"/>
    </location>
</feature>
<evidence type="ECO:0000256" key="5">
    <source>
        <dbReference type="ARBA" id="ARBA00023136"/>
    </source>
</evidence>
<protein>
    <submittedName>
        <fullName evidence="7">Heme exporter protein CcmB</fullName>
    </submittedName>
</protein>
<sequence>MNIFRFEFLKLSRKSRGWLGPILVFVLIMIAYPLTVEVSNLELGQSFFSVLWIATLLVMMLATEDIFLEDYNDGSLEQLSISDVNLSFVIAVKIFIYWMLIGIPISIIGFLFCIGITNSSQNSIYVLPIILVASYIFINVFSFGNALSLTKGSVLGTLVTLPLLLPLLIVLGKVIVAINFGLNYFGFLLLLLGILSIIIFIVPIIISYIIRAHLE</sequence>
<comment type="subcellular location">
    <subcellularLocation>
        <location evidence="1">Membrane</location>
        <topology evidence="1">Multi-pass membrane protein</topology>
    </subcellularLocation>
</comment>
<keyword evidence="5 6" id="KW-0472">Membrane</keyword>
<evidence type="ECO:0000313" key="8">
    <source>
        <dbReference type="Proteomes" id="UP000711391"/>
    </source>
</evidence>
<evidence type="ECO:0000256" key="2">
    <source>
        <dbReference type="ARBA" id="ARBA00010544"/>
    </source>
</evidence>
<gene>
    <name evidence="7" type="ORF">ISQ64_03015</name>
</gene>
<dbReference type="GO" id="GO:0016020">
    <property type="term" value="C:membrane"/>
    <property type="evidence" value="ECO:0007669"/>
    <property type="project" value="UniProtKB-SubCell"/>
</dbReference>
<feature type="transmembrane region" description="Helical" evidence="6">
    <location>
        <begin position="47"/>
        <end position="68"/>
    </location>
</feature>
<comment type="caution">
    <text evidence="7">The sequence shown here is derived from an EMBL/GenBank/DDBJ whole genome shotgun (WGS) entry which is preliminary data.</text>
</comment>
<organism evidence="7 8">
    <name type="scientific">SAR86 cluster bacterium</name>
    <dbReference type="NCBI Taxonomy" id="2030880"/>
    <lineage>
        <taxon>Bacteria</taxon>
        <taxon>Pseudomonadati</taxon>
        <taxon>Pseudomonadota</taxon>
        <taxon>Gammaproteobacteria</taxon>
        <taxon>SAR86 cluster</taxon>
    </lineage>
</organism>
<dbReference type="PRINTS" id="PR01414">
    <property type="entry name" value="CCMBBIOGNSIS"/>
</dbReference>
<reference evidence="7" key="1">
    <citation type="submission" date="2020-10" db="EMBL/GenBank/DDBJ databases">
        <title>Microbiome of the Black Sea water column analyzed by genome centric metagenomics.</title>
        <authorList>
            <person name="Cabello-Yeves P.J."/>
            <person name="Callieri C."/>
            <person name="Picazo A."/>
            <person name="Mehrshad M."/>
            <person name="Haro-Moreno J.M."/>
            <person name="Roda-Garcia J."/>
            <person name="Dzembekova N."/>
            <person name="Slabakova V."/>
            <person name="Slabakova N."/>
            <person name="Moncheva S."/>
            <person name="Rodriguez-Valera F."/>
        </authorList>
    </citation>
    <scope>NUCLEOTIDE SEQUENCE</scope>
    <source>
        <strain evidence="7">BS307-5m-G50</strain>
    </source>
</reference>
<dbReference type="InterPro" id="IPR003544">
    <property type="entry name" value="Cyt_c_biogenesis_CcmB"/>
</dbReference>
<evidence type="ECO:0000256" key="6">
    <source>
        <dbReference type="SAM" id="Phobius"/>
    </source>
</evidence>
<keyword evidence="4 6" id="KW-1133">Transmembrane helix</keyword>
<name>A0A937IBW6_9GAMM</name>
<keyword evidence="3 6" id="KW-0812">Transmembrane</keyword>
<evidence type="ECO:0000256" key="3">
    <source>
        <dbReference type="ARBA" id="ARBA00022692"/>
    </source>
</evidence>
<evidence type="ECO:0000256" key="1">
    <source>
        <dbReference type="ARBA" id="ARBA00004141"/>
    </source>
</evidence>
<evidence type="ECO:0000256" key="4">
    <source>
        <dbReference type="ARBA" id="ARBA00022989"/>
    </source>
</evidence>
<feature type="transmembrane region" description="Helical" evidence="6">
    <location>
        <begin position="88"/>
        <end position="117"/>
    </location>
</feature>
<proteinExistence type="inferred from homology"/>
<feature type="transmembrane region" description="Helical" evidence="6">
    <location>
        <begin position="18"/>
        <end position="35"/>
    </location>
</feature>
<comment type="similarity">
    <text evidence="2">Belongs to the CcmB/CycW/HelB family.</text>
</comment>
<dbReference type="EMBL" id="JADHQD010000013">
    <property type="protein sequence ID" value="MBL6818358.1"/>
    <property type="molecule type" value="Genomic_DNA"/>
</dbReference>
<dbReference type="GO" id="GO:0017004">
    <property type="term" value="P:cytochrome complex assembly"/>
    <property type="evidence" value="ECO:0007669"/>
    <property type="project" value="InterPro"/>
</dbReference>
<feature type="transmembrane region" description="Helical" evidence="6">
    <location>
        <begin position="184"/>
        <end position="210"/>
    </location>
</feature>
<dbReference type="GO" id="GO:0015232">
    <property type="term" value="F:heme transmembrane transporter activity"/>
    <property type="evidence" value="ECO:0007669"/>
    <property type="project" value="InterPro"/>
</dbReference>
<dbReference type="Pfam" id="PF03379">
    <property type="entry name" value="CcmB"/>
    <property type="match status" value="1"/>
</dbReference>
<accession>A0A937IBW6</accession>
<dbReference type="AlphaFoldDB" id="A0A937IBW6"/>
<feature type="transmembrane region" description="Helical" evidence="6">
    <location>
        <begin position="123"/>
        <end position="142"/>
    </location>
</feature>
<evidence type="ECO:0000313" key="7">
    <source>
        <dbReference type="EMBL" id="MBL6818358.1"/>
    </source>
</evidence>
<dbReference type="Proteomes" id="UP000711391">
    <property type="component" value="Unassembled WGS sequence"/>
</dbReference>